<sequence>MDNETKKVIILKTVDKRETDRKSVAMEKVALKACLEDLLQNQVNITELIVLKKEHSVLRPWVKDIVNHFWHCCKVAQTIKEFVDGYYECSRGPLNPEERNKPWLNKKENCSTLEALTAIVLDKHLLSKIANYLNSRSTADLEGFNQHILMYCSKWFSYSPPVYRMRNLIAAIDHNNHLEREFQHNKDGSVRLNRVWNKKSGRWAVYPVKEKKTFLYIESLKKQILMCRLTDNVGMSRRAVMEEQDPRRISSHLGPLSPKPSRELYRELYSEQESRFKK</sequence>
<feature type="region of interest" description="Disordered" evidence="1">
    <location>
        <begin position="242"/>
        <end position="278"/>
    </location>
</feature>
<evidence type="ECO:0000313" key="3">
    <source>
        <dbReference type="Proteomes" id="UP001164746"/>
    </source>
</evidence>
<gene>
    <name evidence="2" type="ORF">MAR_021161</name>
</gene>
<accession>A0ABY7EA31</accession>
<evidence type="ECO:0000313" key="2">
    <source>
        <dbReference type="EMBL" id="WAR05792.1"/>
    </source>
</evidence>
<dbReference type="PANTHER" id="PTHR31751">
    <property type="entry name" value="SI:CH211-108C17.2-RELATED-RELATED"/>
    <property type="match status" value="1"/>
</dbReference>
<feature type="compositionally biased region" description="Basic and acidic residues" evidence="1">
    <location>
        <begin position="260"/>
        <end position="278"/>
    </location>
</feature>
<proteinExistence type="predicted"/>
<dbReference type="Proteomes" id="UP001164746">
    <property type="component" value="Chromosome 5"/>
</dbReference>
<reference evidence="2" key="1">
    <citation type="submission" date="2022-11" db="EMBL/GenBank/DDBJ databases">
        <title>Centuries of genome instability and evolution in soft-shell clam transmissible cancer (bioRxiv).</title>
        <authorList>
            <person name="Hart S.F.M."/>
            <person name="Yonemitsu M.A."/>
            <person name="Giersch R.M."/>
            <person name="Beal B.F."/>
            <person name="Arriagada G."/>
            <person name="Davis B.W."/>
            <person name="Ostrander E.A."/>
            <person name="Goff S.P."/>
            <person name="Metzger M.J."/>
        </authorList>
    </citation>
    <scope>NUCLEOTIDE SEQUENCE</scope>
    <source>
        <strain evidence="2">MELC-2E11</strain>
        <tissue evidence="2">Siphon/mantle</tissue>
    </source>
</reference>
<evidence type="ECO:0000256" key="1">
    <source>
        <dbReference type="SAM" id="MobiDB-lite"/>
    </source>
</evidence>
<dbReference type="EMBL" id="CP111016">
    <property type="protein sequence ID" value="WAR05792.1"/>
    <property type="molecule type" value="Genomic_DNA"/>
</dbReference>
<name>A0ABY7EA31_MYAAR</name>
<dbReference type="PANTHER" id="PTHR31751:SF7">
    <property type="entry name" value="THAP-TYPE DOMAIN-CONTAINING PROTEIN"/>
    <property type="match status" value="1"/>
</dbReference>
<organism evidence="2 3">
    <name type="scientific">Mya arenaria</name>
    <name type="common">Soft-shell clam</name>
    <dbReference type="NCBI Taxonomy" id="6604"/>
    <lineage>
        <taxon>Eukaryota</taxon>
        <taxon>Metazoa</taxon>
        <taxon>Spiralia</taxon>
        <taxon>Lophotrochozoa</taxon>
        <taxon>Mollusca</taxon>
        <taxon>Bivalvia</taxon>
        <taxon>Autobranchia</taxon>
        <taxon>Heteroconchia</taxon>
        <taxon>Euheterodonta</taxon>
        <taxon>Imparidentia</taxon>
        <taxon>Neoheterodontei</taxon>
        <taxon>Myida</taxon>
        <taxon>Myoidea</taxon>
        <taxon>Myidae</taxon>
        <taxon>Mya</taxon>
    </lineage>
</organism>
<protein>
    <submittedName>
        <fullName evidence="2">Uncharacterized protein</fullName>
    </submittedName>
</protein>
<keyword evidence="3" id="KW-1185">Reference proteome</keyword>